<evidence type="ECO:0000256" key="1">
    <source>
        <dbReference type="SAM" id="MobiDB-lite"/>
    </source>
</evidence>
<reference evidence="2" key="1">
    <citation type="submission" date="2020-07" db="EMBL/GenBank/DDBJ databases">
        <title>Genome sequence and genetic diversity analysis of an under-domesticated orphan crop, white fonio (Digitaria exilis).</title>
        <authorList>
            <person name="Bennetzen J.L."/>
            <person name="Chen S."/>
            <person name="Ma X."/>
            <person name="Wang X."/>
            <person name="Yssel A.E.J."/>
            <person name="Chaluvadi S.R."/>
            <person name="Johnson M."/>
            <person name="Gangashetty P."/>
            <person name="Hamidou F."/>
            <person name="Sanogo M.D."/>
            <person name="Zwaenepoel A."/>
            <person name="Wallace J."/>
            <person name="Van De Peer Y."/>
            <person name="Van Deynze A."/>
        </authorList>
    </citation>
    <scope>NUCLEOTIDE SEQUENCE</scope>
    <source>
        <tissue evidence="2">Leaves</tissue>
    </source>
</reference>
<feature type="region of interest" description="Disordered" evidence="1">
    <location>
        <begin position="208"/>
        <end position="238"/>
    </location>
</feature>
<evidence type="ECO:0000313" key="3">
    <source>
        <dbReference type="Proteomes" id="UP000636709"/>
    </source>
</evidence>
<protein>
    <submittedName>
        <fullName evidence="2">Uncharacterized protein</fullName>
    </submittedName>
</protein>
<comment type="caution">
    <text evidence="2">The sequence shown here is derived from an EMBL/GenBank/DDBJ whole genome shotgun (WGS) entry which is preliminary data.</text>
</comment>
<dbReference type="Proteomes" id="UP000636709">
    <property type="component" value="Unassembled WGS sequence"/>
</dbReference>
<name>A0A835DZJ6_9POAL</name>
<accession>A0A835DZJ6</accession>
<feature type="compositionally biased region" description="Basic and acidic residues" evidence="1">
    <location>
        <begin position="216"/>
        <end position="225"/>
    </location>
</feature>
<dbReference type="EMBL" id="JACEFO010002486">
    <property type="protein sequence ID" value="KAF8657886.1"/>
    <property type="molecule type" value="Genomic_DNA"/>
</dbReference>
<gene>
    <name evidence="2" type="ORF">HU200_059696</name>
</gene>
<proteinExistence type="predicted"/>
<organism evidence="2 3">
    <name type="scientific">Digitaria exilis</name>
    <dbReference type="NCBI Taxonomy" id="1010633"/>
    <lineage>
        <taxon>Eukaryota</taxon>
        <taxon>Viridiplantae</taxon>
        <taxon>Streptophyta</taxon>
        <taxon>Embryophyta</taxon>
        <taxon>Tracheophyta</taxon>
        <taxon>Spermatophyta</taxon>
        <taxon>Magnoliopsida</taxon>
        <taxon>Liliopsida</taxon>
        <taxon>Poales</taxon>
        <taxon>Poaceae</taxon>
        <taxon>PACMAD clade</taxon>
        <taxon>Panicoideae</taxon>
        <taxon>Panicodae</taxon>
        <taxon>Paniceae</taxon>
        <taxon>Anthephorinae</taxon>
        <taxon>Digitaria</taxon>
    </lineage>
</organism>
<sequence length="265" mass="30064">MNLITSRDNVSVTKDARNVKSKGNVWRTKNVPILAKSVTKPDHLVATSSNGLKQNTMSVKYCMIPLKNTKNPNFLRLTDDSNEVGRPKQGNTISSLDSTKFFQKHKTNLRKPYPRIFGTDISNFQLHASQMVDHYGAILSHKNLYQIEFKEANSKVHNMKQLANKDCETSNGSRGPLMEGKTQATGDIHIEGVVQLDNQIYRPLKKSIEDEDEQVEDRCSDKNVVDGEDDAARSTPQTSIWKYSQGEVHVPKPIDKPIWRYSRCF</sequence>
<keyword evidence="3" id="KW-1185">Reference proteome</keyword>
<evidence type="ECO:0000313" key="2">
    <source>
        <dbReference type="EMBL" id="KAF8657886.1"/>
    </source>
</evidence>
<dbReference type="AlphaFoldDB" id="A0A835DZJ6"/>